<accession>A0A1G6GV20</accession>
<comment type="similarity">
    <text evidence="1">Belongs to the RelE toxin family.</text>
</comment>
<dbReference type="InterPro" id="IPR051803">
    <property type="entry name" value="TA_system_RelE-like_toxin"/>
</dbReference>
<keyword evidence="4" id="KW-1185">Reference proteome</keyword>
<dbReference type="PANTHER" id="PTHR33755">
    <property type="entry name" value="TOXIN PARE1-RELATED"/>
    <property type="match status" value="1"/>
</dbReference>
<dbReference type="InterPro" id="IPR007712">
    <property type="entry name" value="RelE/ParE_toxin"/>
</dbReference>
<dbReference type="RefSeq" id="WP_092615326.1">
    <property type="nucleotide sequence ID" value="NZ_FMYK01000001.1"/>
</dbReference>
<dbReference type="AlphaFoldDB" id="A0A1G6GV20"/>
<dbReference type="InterPro" id="IPR035093">
    <property type="entry name" value="RelE/ParE_toxin_dom_sf"/>
</dbReference>
<dbReference type="Gene3D" id="3.30.2310.20">
    <property type="entry name" value="RelE-like"/>
    <property type="match status" value="1"/>
</dbReference>
<evidence type="ECO:0000313" key="3">
    <source>
        <dbReference type="EMBL" id="SDB85818.1"/>
    </source>
</evidence>
<dbReference type="Proteomes" id="UP000242317">
    <property type="component" value="Unassembled WGS sequence"/>
</dbReference>
<dbReference type="EMBL" id="FMYK01000001">
    <property type="protein sequence ID" value="SDB85818.1"/>
    <property type="molecule type" value="Genomic_DNA"/>
</dbReference>
<reference evidence="4" key="1">
    <citation type="submission" date="2016-09" db="EMBL/GenBank/DDBJ databases">
        <authorList>
            <person name="Varghese N."/>
            <person name="Submissions S."/>
        </authorList>
    </citation>
    <scope>NUCLEOTIDE SEQUENCE [LARGE SCALE GENOMIC DNA]</scope>
    <source>
        <strain evidence="4">ANC 3699</strain>
    </source>
</reference>
<dbReference type="NCBIfam" id="TIGR02385">
    <property type="entry name" value="RelE_StbE"/>
    <property type="match status" value="1"/>
</dbReference>
<gene>
    <name evidence="3" type="ORF">SAMN05421749_101451</name>
</gene>
<proteinExistence type="inferred from homology"/>
<evidence type="ECO:0000256" key="2">
    <source>
        <dbReference type="ARBA" id="ARBA00022649"/>
    </source>
</evidence>
<evidence type="ECO:0000256" key="1">
    <source>
        <dbReference type="ARBA" id="ARBA00006226"/>
    </source>
</evidence>
<evidence type="ECO:0000313" key="4">
    <source>
        <dbReference type="Proteomes" id="UP000242317"/>
    </source>
</evidence>
<sequence>MLIVDWTEDALEDLDLIIQYIFEFHPVSAYQFEDHVFQSAQKLSDHPYMGIAGRALGTRELLVHPNYWLTYEVTDVISILSVIHTRKLYP</sequence>
<name>A0A1G6GV20_9GAMM</name>
<dbReference type="Pfam" id="PF05016">
    <property type="entry name" value="ParE_toxin"/>
    <property type="match status" value="1"/>
</dbReference>
<keyword evidence="2" id="KW-1277">Toxin-antitoxin system</keyword>
<dbReference type="OrthoDB" id="9798046at2"/>
<protein>
    <submittedName>
        <fullName evidence="3">Addiction module toxin, RelE/StbE family</fullName>
    </submittedName>
</protein>
<organism evidence="3 4">
    <name type="scientific">Acinetobacter marinus</name>
    <dbReference type="NCBI Taxonomy" id="281375"/>
    <lineage>
        <taxon>Bacteria</taxon>
        <taxon>Pseudomonadati</taxon>
        <taxon>Pseudomonadota</taxon>
        <taxon>Gammaproteobacteria</taxon>
        <taxon>Moraxellales</taxon>
        <taxon>Moraxellaceae</taxon>
        <taxon>Acinetobacter</taxon>
    </lineage>
</organism>